<dbReference type="Proteomes" id="UP000277293">
    <property type="component" value="Chromosome"/>
</dbReference>
<accession>A0ABM6Z7S7</accession>
<protein>
    <submittedName>
        <fullName evidence="1">Uncharacterized protein</fullName>
    </submittedName>
</protein>
<reference evidence="2" key="1">
    <citation type="submission" date="2018-09" db="EMBL/GenBank/DDBJ databases">
        <title>Complete genome sequence of Streptococcus sp. KCOM 2890 (=JS71).</title>
        <authorList>
            <person name="Kook J.-K."/>
            <person name="Park S.-N."/>
            <person name="Lim Y.K."/>
        </authorList>
    </citation>
    <scope>NUCLEOTIDE SEQUENCE [LARGE SCALE GENOMIC DNA]</scope>
    <source>
        <strain evidence="2">JS71</strain>
    </source>
</reference>
<organism evidence="1 2">
    <name type="scientific">Streptococcus koreensis</name>
    <dbReference type="NCBI Taxonomy" id="2382163"/>
    <lineage>
        <taxon>Bacteria</taxon>
        <taxon>Bacillati</taxon>
        <taxon>Bacillota</taxon>
        <taxon>Bacilli</taxon>
        <taxon>Lactobacillales</taxon>
        <taxon>Streptococcaceae</taxon>
        <taxon>Streptococcus</taxon>
    </lineage>
</organism>
<gene>
    <name evidence="1" type="ORF">D7D50_01250</name>
</gene>
<name>A0ABM6Z7S7_9STRE</name>
<dbReference type="EMBL" id="CP032620">
    <property type="protein sequence ID" value="AYF93347.1"/>
    <property type="molecule type" value="Genomic_DNA"/>
</dbReference>
<sequence length="60" mass="6982">MFASSESLLAKLYSQALVDIDHLVSKAKETGFAYGDIDLYSRMYKRKIFNHYYSRVKKLA</sequence>
<evidence type="ECO:0000313" key="2">
    <source>
        <dbReference type="Proteomes" id="UP000277293"/>
    </source>
</evidence>
<evidence type="ECO:0000313" key="1">
    <source>
        <dbReference type="EMBL" id="AYF93347.1"/>
    </source>
</evidence>
<proteinExistence type="predicted"/>
<keyword evidence="2" id="KW-1185">Reference proteome</keyword>